<comment type="caution">
    <text evidence="5">The sequence shown here is derived from an EMBL/GenBank/DDBJ whole genome shotgun (WGS) entry which is preliminary data.</text>
</comment>
<evidence type="ECO:0000256" key="4">
    <source>
        <dbReference type="ARBA" id="ARBA00023136"/>
    </source>
</evidence>
<evidence type="ECO:0000313" key="5">
    <source>
        <dbReference type="EMBL" id="NSL85762.1"/>
    </source>
</evidence>
<keyword evidence="6" id="KW-1185">Reference proteome</keyword>
<dbReference type="GO" id="GO:0016020">
    <property type="term" value="C:membrane"/>
    <property type="evidence" value="ECO:0007669"/>
    <property type="project" value="UniProtKB-SubCell"/>
</dbReference>
<keyword evidence="2" id="KW-0812">Transmembrane</keyword>
<evidence type="ECO:0000313" key="6">
    <source>
        <dbReference type="Proteomes" id="UP000281028"/>
    </source>
</evidence>
<keyword evidence="4" id="KW-0472">Membrane</keyword>
<sequence length="126" mass="13960">MKSKILFVVSLLFGLMFINAGLNKFLNYMPPPQDLPENLARMMKASMDITWLMPLVGIAEIVGGILFITNRFRALGALIIFPVMVGVLLTNITAAPSGLSIALPLFAILIWAIIDNKEKFMPLIRK</sequence>
<name>A0A3S1CUP5_9BACT</name>
<evidence type="ECO:0000256" key="2">
    <source>
        <dbReference type="ARBA" id="ARBA00022692"/>
    </source>
</evidence>
<dbReference type="EMBL" id="RIAR02000001">
    <property type="protein sequence ID" value="NSL85762.1"/>
    <property type="molecule type" value="Genomic_DNA"/>
</dbReference>
<reference evidence="5" key="1">
    <citation type="submission" date="2020-05" db="EMBL/GenBank/DDBJ databases">
        <title>Chitinophaga laudate sp. nov., isolated from a tropical peat swamp.</title>
        <authorList>
            <person name="Goh C.B.S."/>
            <person name="Lee M.S."/>
            <person name="Parimannan S."/>
            <person name="Pasbakhsh P."/>
            <person name="Yule C.M."/>
            <person name="Rajandas H."/>
            <person name="Loke S."/>
            <person name="Croft L."/>
            <person name="Tan J.B.L."/>
        </authorList>
    </citation>
    <scope>NUCLEOTIDE SEQUENCE</scope>
    <source>
        <strain evidence="5">Mgbs1</strain>
    </source>
</reference>
<evidence type="ECO:0000256" key="1">
    <source>
        <dbReference type="ARBA" id="ARBA00004141"/>
    </source>
</evidence>
<keyword evidence="3" id="KW-1133">Transmembrane helix</keyword>
<dbReference type="AlphaFoldDB" id="A0A3S1CUP5"/>
<dbReference type="Pfam" id="PF07681">
    <property type="entry name" value="DoxX"/>
    <property type="match status" value="1"/>
</dbReference>
<dbReference type="OrthoDB" id="8161897at2"/>
<organism evidence="5 6">
    <name type="scientific">Chitinophaga solisilvae</name>
    <dbReference type="NCBI Taxonomy" id="1233460"/>
    <lineage>
        <taxon>Bacteria</taxon>
        <taxon>Pseudomonadati</taxon>
        <taxon>Bacteroidota</taxon>
        <taxon>Chitinophagia</taxon>
        <taxon>Chitinophagales</taxon>
        <taxon>Chitinophagaceae</taxon>
        <taxon>Chitinophaga</taxon>
    </lineage>
</organism>
<protein>
    <submittedName>
        <fullName evidence="5">DoxX family protein</fullName>
    </submittedName>
</protein>
<dbReference type="RefSeq" id="WP_127035546.1">
    <property type="nucleotide sequence ID" value="NZ_JAABOK010000008.1"/>
</dbReference>
<evidence type="ECO:0000256" key="3">
    <source>
        <dbReference type="ARBA" id="ARBA00022989"/>
    </source>
</evidence>
<gene>
    <name evidence="5" type="ORF">ECE50_002895</name>
</gene>
<comment type="subcellular location">
    <subcellularLocation>
        <location evidence="1">Membrane</location>
        <topology evidence="1">Multi-pass membrane protein</topology>
    </subcellularLocation>
</comment>
<accession>A0A3S1CUP5</accession>
<dbReference type="InterPro" id="IPR032808">
    <property type="entry name" value="DoxX"/>
</dbReference>
<dbReference type="Proteomes" id="UP000281028">
    <property type="component" value="Unassembled WGS sequence"/>
</dbReference>
<proteinExistence type="predicted"/>